<protein>
    <submittedName>
        <fullName evidence="7">GTP-binding protein</fullName>
    </submittedName>
</protein>
<evidence type="ECO:0000256" key="1">
    <source>
        <dbReference type="ARBA" id="ARBA00022741"/>
    </source>
</evidence>
<evidence type="ECO:0000256" key="3">
    <source>
        <dbReference type="ARBA" id="ARBA00023186"/>
    </source>
</evidence>
<proteinExistence type="inferred from homology"/>
<evidence type="ECO:0000256" key="2">
    <source>
        <dbReference type="ARBA" id="ARBA00022801"/>
    </source>
</evidence>
<dbReference type="SUPFAM" id="SSF52540">
    <property type="entry name" value="P-loop containing nucleoside triphosphate hydrolases"/>
    <property type="match status" value="1"/>
</dbReference>
<dbReference type="Gene3D" id="3.30.1220.10">
    <property type="entry name" value="CobW-like, C-terminal domain"/>
    <property type="match status" value="1"/>
</dbReference>
<dbReference type="PANTHER" id="PTHR43603:SF1">
    <property type="entry name" value="ZINC-REGULATED GTPASE METALLOPROTEIN ACTIVATOR 1"/>
    <property type="match status" value="1"/>
</dbReference>
<dbReference type="InterPro" id="IPR051927">
    <property type="entry name" value="Zn_Chap_cDPG_Synth"/>
</dbReference>
<reference evidence="7 8" key="2">
    <citation type="submission" date="2017-10" db="EMBL/GenBank/DDBJ databases">
        <authorList>
            <person name="Banno H."/>
            <person name="Chua N.-H."/>
        </authorList>
    </citation>
    <scope>NUCLEOTIDE SEQUENCE [LARGE SCALE GENOMIC DNA]</scope>
    <source>
        <strain evidence="7 8">JK623</strain>
    </source>
</reference>
<keyword evidence="2" id="KW-0378">Hydrolase</keyword>
<reference evidence="7 8" key="1">
    <citation type="submission" date="2017-10" db="EMBL/GenBank/DDBJ databases">
        <title>Resolving the taxonomy of Roseburia spp., Eubacterium rectale and Agathobacter spp. through phylogenomic analysis.</title>
        <authorList>
            <person name="Sheridan P.O."/>
            <person name="Walker A.W."/>
            <person name="Duncan S.H."/>
            <person name="Scott K.P."/>
            <person name="Toole P.W.O."/>
            <person name="Luis P."/>
            <person name="Flint H.J."/>
        </authorList>
    </citation>
    <scope>NUCLEOTIDE SEQUENCE [LARGE SCALE GENOMIC DNA]</scope>
    <source>
        <strain evidence="7 8">JK623</strain>
    </source>
</reference>
<comment type="catalytic activity">
    <reaction evidence="5">
        <text>GTP + H2O = GDP + phosphate + H(+)</text>
        <dbReference type="Rhea" id="RHEA:19669"/>
        <dbReference type="ChEBI" id="CHEBI:15377"/>
        <dbReference type="ChEBI" id="CHEBI:15378"/>
        <dbReference type="ChEBI" id="CHEBI:37565"/>
        <dbReference type="ChEBI" id="CHEBI:43474"/>
        <dbReference type="ChEBI" id="CHEBI:58189"/>
    </reaction>
    <physiologicalReaction direction="left-to-right" evidence="5">
        <dbReference type="Rhea" id="RHEA:19670"/>
    </physiologicalReaction>
</comment>
<organism evidence="7 8">
    <name type="scientific">Agathobacter ruminis</name>
    <dbReference type="NCBI Taxonomy" id="1712665"/>
    <lineage>
        <taxon>Bacteria</taxon>
        <taxon>Bacillati</taxon>
        <taxon>Bacillota</taxon>
        <taxon>Clostridia</taxon>
        <taxon>Lachnospirales</taxon>
        <taxon>Lachnospiraceae</taxon>
        <taxon>Agathobacter</taxon>
    </lineage>
</organism>
<dbReference type="RefSeq" id="WP_099386623.1">
    <property type="nucleotide sequence ID" value="NZ_JANSWH010000037.1"/>
</dbReference>
<keyword evidence="3" id="KW-0143">Chaperone</keyword>
<dbReference type="GO" id="GO:0000166">
    <property type="term" value="F:nucleotide binding"/>
    <property type="evidence" value="ECO:0007669"/>
    <property type="project" value="UniProtKB-KW"/>
</dbReference>
<evidence type="ECO:0000313" key="8">
    <source>
        <dbReference type="Proteomes" id="UP000224563"/>
    </source>
</evidence>
<keyword evidence="1" id="KW-0547">Nucleotide-binding</keyword>
<dbReference type="Pfam" id="PF07683">
    <property type="entry name" value="CobW_C"/>
    <property type="match status" value="1"/>
</dbReference>
<dbReference type="SMART" id="SM00833">
    <property type="entry name" value="CobW_C"/>
    <property type="match status" value="1"/>
</dbReference>
<sequence>MSRREVPIVVVTGYLGSGKTTLMQNILKQEQRKIALIVNDMGSINIDAFILNQTGNQVVQVEMVEMQNGCICCTLRDEFMAEIERLSADPTIEAIFVEASGISEPSSIAGAFINYEEMTENTRVYLKTVVSVVDVDRIYREFLHDLSSEDDTEDGDVINLIMDQIEFCNLMILNKTDLLTEKQLNEVKAALRNLQQEAEMITCTHGQVDLCEILDREDFDFDEVEAYSAVQRALNNCEHDDEKACVDEYGISSFVFEDRRPFNRDAFNRFVEDYPEVLIRTKGYIWFADDWKHIQLFEQAGRNASITELSEWISAWPKEELESIIRDFPDIKDDWDETYGDRCNQVVFIGKGYEKNDIVKRLYNCMSI</sequence>
<evidence type="ECO:0000256" key="5">
    <source>
        <dbReference type="ARBA" id="ARBA00049117"/>
    </source>
</evidence>
<evidence type="ECO:0000313" key="7">
    <source>
        <dbReference type="EMBL" id="PHU36981.1"/>
    </source>
</evidence>
<evidence type="ECO:0000259" key="6">
    <source>
        <dbReference type="SMART" id="SM00833"/>
    </source>
</evidence>
<gene>
    <name evidence="7" type="ORF">CSX02_10335</name>
</gene>
<dbReference type="InterPro" id="IPR027417">
    <property type="entry name" value="P-loop_NTPase"/>
</dbReference>
<dbReference type="PANTHER" id="PTHR43603">
    <property type="entry name" value="COBW DOMAIN-CONTAINING PROTEIN DDB_G0274527"/>
    <property type="match status" value="1"/>
</dbReference>
<dbReference type="Gene3D" id="3.40.50.300">
    <property type="entry name" value="P-loop containing nucleotide triphosphate hydrolases"/>
    <property type="match status" value="1"/>
</dbReference>
<feature type="domain" description="CobW C-terminal" evidence="6">
    <location>
        <begin position="251"/>
        <end position="366"/>
    </location>
</feature>
<dbReference type="AlphaFoldDB" id="A0A2G3E181"/>
<dbReference type="Proteomes" id="UP000224563">
    <property type="component" value="Unassembled WGS sequence"/>
</dbReference>
<keyword evidence="8" id="KW-1185">Reference proteome</keyword>
<name>A0A2G3E181_9FIRM</name>
<dbReference type="InterPro" id="IPR036627">
    <property type="entry name" value="CobW-likC_sf"/>
</dbReference>
<dbReference type="InterPro" id="IPR003495">
    <property type="entry name" value="CobW/HypB/UreG_nucleotide-bd"/>
</dbReference>
<dbReference type="InterPro" id="IPR011629">
    <property type="entry name" value="CobW-like_C"/>
</dbReference>
<dbReference type="CDD" id="cd03112">
    <property type="entry name" value="CobW-like"/>
    <property type="match status" value="1"/>
</dbReference>
<dbReference type="Pfam" id="PF02492">
    <property type="entry name" value="cobW"/>
    <property type="match status" value="1"/>
</dbReference>
<comment type="caution">
    <text evidence="7">The sequence shown here is derived from an EMBL/GenBank/DDBJ whole genome shotgun (WGS) entry which is preliminary data.</text>
</comment>
<dbReference type="EMBL" id="PDYG01000096">
    <property type="protein sequence ID" value="PHU36981.1"/>
    <property type="molecule type" value="Genomic_DNA"/>
</dbReference>
<comment type="similarity">
    <text evidence="4">Belongs to the SIMIBI class G3E GTPase family. ZNG1 subfamily.</text>
</comment>
<dbReference type="GO" id="GO:0016787">
    <property type="term" value="F:hydrolase activity"/>
    <property type="evidence" value="ECO:0007669"/>
    <property type="project" value="UniProtKB-KW"/>
</dbReference>
<evidence type="ECO:0000256" key="4">
    <source>
        <dbReference type="ARBA" id="ARBA00034320"/>
    </source>
</evidence>
<accession>A0A2G3E181</accession>